<dbReference type="STRING" id="448386.A0A2V3IHH5"/>
<organism evidence="8 9">
    <name type="scientific">Gracilariopsis chorda</name>
    <dbReference type="NCBI Taxonomy" id="448386"/>
    <lineage>
        <taxon>Eukaryota</taxon>
        <taxon>Rhodophyta</taxon>
        <taxon>Florideophyceae</taxon>
        <taxon>Rhodymeniophycidae</taxon>
        <taxon>Gracilariales</taxon>
        <taxon>Gracilariaceae</taxon>
        <taxon>Gracilariopsis</taxon>
    </lineage>
</organism>
<dbReference type="InterPro" id="IPR011060">
    <property type="entry name" value="RibuloseP-bd_barrel"/>
</dbReference>
<evidence type="ECO:0000313" key="8">
    <source>
        <dbReference type="EMBL" id="PXF41509.1"/>
    </source>
</evidence>
<dbReference type="NCBIfam" id="TIGR02129">
    <property type="entry name" value="hisA_euk"/>
    <property type="match status" value="1"/>
</dbReference>
<dbReference type="InterPro" id="IPR044524">
    <property type="entry name" value="Isoase_HisA-like"/>
</dbReference>
<protein>
    <recommendedName>
        <fullName evidence="3">1-(5-phosphoribosyl)-5-[(5-phosphoribosylamino)methylideneamino]imidazole-4-carboxamideisomerase</fullName>
        <ecNumber evidence="3">5.3.1.16</ecNumber>
    </recommendedName>
</protein>
<comment type="caution">
    <text evidence="8">The sequence shown here is derived from an EMBL/GenBank/DDBJ whole genome shotgun (WGS) entry which is preliminary data.</text>
</comment>
<keyword evidence="5 7" id="KW-0368">Histidine biosynthesis</keyword>
<dbReference type="Proteomes" id="UP000247409">
    <property type="component" value="Unassembled WGS sequence"/>
</dbReference>
<evidence type="ECO:0000256" key="1">
    <source>
        <dbReference type="ARBA" id="ARBA00005133"/>
    </source>
</evidence>
<comment type="pathway">
    <text evidence="1">Amino-acid biosynthesis; L-histidine biosynthesis; L-histidine from 5-phospho-alpha-D-ribose 1-diphosphate: step 4/9.</text>
</comment>
<dbReference type="GO" id="GO:0005737">
    <property type="term" value="C:cytoplasm"/>
    <property type="evidence" value="ECO:0007669"/>
    <property type="project" value="TreeGrafter"/>
</dbReference>
<comment type="similarity">
    <text evidence="2 7">Belongs to the HisA/HisF family.</text>
</comment>
<sequence length="258" mass="28797">MRIMRFRPCIDIHQGRVKQIVGSTLTDDGRPQTNFETDVSPAQFASLYRSDRLPGGHVIMLGPGNEKAACEALEAFPGGMHVGGGIQPSTAGRFLNAGASHVIVTSYVFREGTIVWERVDEMIRAVGRHRLVLDVSCRMRDNEYYVCTDRWQKWTDFKLDARNFERLGDMCDEILVHAVDVEGKKCGIDLELVRKLSSWATVPVTYAGGVRTLHDLELAKSEGRGLVDVTIGSALDIFGGQLKYDEAVRWQRIQERGG</sequence>
<evidence type="ECO:0000256" key="4">
    <source>
        <dbReference type="ARBA" id="ARBA00022605"/>
    </source>
</evidence>
<keyword evidence="4 7" id="KW-0028">Amino-acid biosynthesis</keyword>
<evidence type="ECO:0000256" key="7">
    <source>
        <dbReference type="RuleBase" id="RU003657"/>
    </source>
</evidence>
<dbReference type="EMBL" id="NBIV01000211">
    <property type="protein sequence ID" value="PXF41509.1"/>
    <property type="molecule type" value="Genomic_DNA"/>
</dbReference>
<evidence type="ECO:0000256" key="2">
    <source>
        <dbReference type="ARBA" id="ARBA00009667"/>
    </source>
</evidence>
<evidence type="ECO:0000256" key="3">
    <source>
        <dbReference type="ARBA" id="ARBA00012550"/>
    </source>
</evidence>
<dbReference type="GO" id="GO:0003949">
    <property type="term" value="F:1-(5-phosphoribosyl)-5-[(5-phosphoribosylamino)methylideneamino]imidazole-4-carboxamide isomerase activity"/>
    <property type="evidence" value="ECO:0007669"/>
    <property type="project" value="UniProtKB-EC"/>
</dbReference>
<accession>A0A2V3IHH5</accession>
<keyword evidence="6" id="KW-0413">Isomerase</keyword>
<dbReference type="InterPro" id="IPR011858">
    <property type="entry name" value="His6/HISN3"/>
</dbReference>
<dbReference type="Pfam" id="PF00977">
    <property type="entry name" value="His_biosynth"/>
    <property type="match status" value="1"/>
</dbReference>
<name>A0A2V3IHH5_9FLOR</name>
<dbReference type="PANTHER" id="PTHR43090:SF2">
    <property type="entry name" value="1-(5-PHOSPHORIBOSYL)-5-[(5-PHOSPHORIBOSYLAMINO)METHYLIDENEAMINO] IMIDAZOLE-4-CARBOXAMIDE ISOMERASE"/>
    <property type="match status" value="1"/>
</dbReference>
<gene>
    <name evidence="8" type="ORF">BWQ96_08765</name>
</gene>
<dbReference type="CDD" id="cd04723">
    <property type="entry name" value="HisA_HisF"/>
    <property type="match status" value="1"/>
</dbReference>
<keyword evidence="9" id="KW-1185">Reference proteome</keyword>
<evidence type="ECO:0000256" key="5">
    <source>
        <dbReference type="ARBA" id="ARBA00023102"/>
    </source>
</evidence>
<dbReference type="OrthoDB" id="446074at2759"/>
<dbReference type="GO" id="GO:0000105">
    <property type="term" value="P:L-histidine biosynthetic process"/>
    <property type="evidence" value="ECO:0007669"/>
    <property type="project" value="UniProtKB-UniPathway"/>
</dbReference>
<dbReference type="PANTHER" id="PTHR43090">
    <property type="entry name" value="1-(5-PHOSPHORIBOSYL)-5-[(5-PHOSPHORIBOSYLAMINO)METHYLIDENEAMINO] IMIDAZOLE-4-CARBOXAMIDE ISOMERASE"/>
    <property type="match status" value="1"/>
</dbReference>
<dbReference type="InterPro" id="IPR006062">
    <property type="entry name" value="His_biosynth"/>
</dbReference>
<dbReference type="GO" id="GO:0000162">
    <property type="term" value="P:L-tryptophan biosynthetic process"/>
    <property type="evidence" value="ECO:0007669"/>
    <property type="project" value="TreeGrafter"/>
</dbReference>
<dbReference type="EC" id="5.3.1.16" evidence="3"/>
<dbReference type="AlphaFoldDB" id="A0A2V3IHH5"/>
<dbReference type="SUPFAM" id="SSF51366">
    <property type="entry name" value="Ribulose-phoshate binding barrel"/>
    <property type="match status" value="1"/>
</dbReference>
<dbReference type="InterPro" id="IPR013785">
    <property type="entry name" value="Aldolase_TIM"/>
</dbReference>
<evidence type="ECO:0000256" key="6">
    <source>
        <dbReference type="ARBA" id="ARBA00023235"/>
    </source>
</evidence>
<dbReference type="UniPathway" id="UPA00031">
    <property type="reaction ID" value="UER00009"/>
</dbReference>
<reference evidence="8 9" key="1">
    <citation type="journal article" date="2018" name="Mol. Biol. Evol.">
        <title>Analysis of the draft genome of the red seaweed Gracilariopsis chorda provides insights into genome size evolution in Rhodophyta.</title>
        <authorList>
            <person name="Lee J."/>
            <person name="Yang E.C."/>
            <person name="Graf L."/>
            <person name="Yang J.H."/>
            <person name="Qiu H."/>
            <person name="Zel Zion U."/>
            <person name="Chan C.X."/>
            <person name="Stephens T.G."/>
            <person name="Weber A.P.M."/>
            <person name="Boo G.H."/>
            <person name="Boo S.M."/>
            <person name="Kim K.M."/>
            <person name="Shin Y."/>
            <person name="Jung M."/>
            <person name="Lee S.J."/>
            <person name="Yim H.S."/>
            <person name="Lee J.H."/>
            <person name="Bhattacharya D."/>
            <person name="Yoon H.S."/>
        </authorList>
    </citation>
    <scope>NUCLEOTIDE SEQUENCE [LARGE SCALE GENOMIC DNA]</scope>
    <source>
        <strain evidence="8 9">SKKU-2015</strain>
        <tissue evidence="8">Whole body</tissue>
    </source>
</reference>
<proteinExistence type="inferred from homology"/>
<evidence type="ECO:0000313" key="9">
    <source>
        <dbReference type="Proteomes" id="UP000247409"/>
    </source>
</evidence>
<dbReference type="Gene3D" id="3.20.20.70">
    <property type="entry name" value="Aldolase class I"/>
    <property type="match status" value="1"/>
</dbReference>